<gene>
    <name evidence="2" type="ORF">PV327_000463</name>
</gene>
<keyword evidence="1" id="KW-0732">Signal</keyword>
<sequence>MQKLLIFGLSAVVILFISSSGTVDAFMMMCMTDRLCKSSQKCTNHICENIKCDPECHPNLVCMASNHKAECKCKAGYKLKQHSTIECEKDPQCRGSLSDRYYICSYGNTTVYQSARSWISLTRN</sequence>
<dbReference type="AlphaFoldDB" id="A0AA39G7C4"/>
<feature type="signal peptide" evidence="1">
    <location>
        <begin position="1"/>
        <end position="25"/>
    </location>
</feature>
<protein>
    <submittedName>
        <fullName evidence="2">Uncharacterized protein</fullName>
    </submittedName>
</protein>
<reference evidence="2" key="1">
    <citation type="journal article" date="2023" name="bioRxiv">
        <title>Scaffold-level genome assemblies of two parasitoid biocontrol wasps reveal the parthenogenesis mechanism and an associated novel virus.</title>
        <authorList>
            <person name="Inwood S."/>
            <person name="Skelly J."/>
            <person name="Guhlin J."/>
            <person name="Harrop T."/>
            <person name="Goldson S."/>
            <person name="Dearden P."/>
        </authorList>
    </citation>
    <scope>NUCLEOTIDE SEQUENCE</scope>
    <source>
        <strain evidence="2">Lincoln</strain>
        <tissue evidence="2">Whole body</tissue>
    </source>
</reference>
<proteinExistence type="predicted"/>
<reference evidence="2" key="2">
    <citation type="submission" date="2023-03" db="EMBL/GenBank/DDBJ databases">
        <authorList>
            <person name="Inwood S.N."/>
            <person name="Skelly J.G."/>
            <person name="Guhlin J."/>
            <person name="Harrop T.W.R."/>
            <person name="Goldson S.G."/>
            <person name="Dearden P.K."/>
        </authorList>
    </citation>
    <scope>NUCLEOTIDE SEQUENCE</scope>
    <source>
        <strain evidence="2">Lincoln</strain>
        <tissue evidence="2">Whole body</tissue>
    </source>
</reference>
<name>A0AA39G7C4_MICHY</name>
<accession>A0AA39G7C4</accession>
<organism evidence="2 3">
    <name type="scientific">Microctonus hyperodae</name>
    <name type="common">Parasitoid wasp</name>
    <dbReference type="NCBI Taxonomy" id="165561"/>
    <lineage>
        <taxon>Eukaryota</taxon>
        <taxon>Metazoa</taxon>
        <taxon>Ecdysozoa</taxon>
        <taxon>Arthropoda</taxon>
        <taxon>Hexapoda</taxon>
        <taxon>Insecta</taxon>
        <taxon>Pterygota</taxon>
        <taxon>Neoptera</taxon>
        <taxon>Endopterygota</taxon>
        <taxon>Hymenoptera</taxon>
        <taxon>Apocrita</taxon>
        <taxon>Ichneumonoidea</taxon>
        <taxon>Braconidae</taxon>
        <taxon>Euphorinae</taxon>
        <taxon>Microctonus</taxon>
    </lineage>
</organism>
<keyword evidence="3" id="KW-1185">Reference proteome</keyword>
<dbReference type="Proteomes" id="UP001168972">
    <property type="component" value="Unassembled WGS sequence"/>
</dbReference>
<dbReference type="EMBL" id="JAQQBR010000001">
    <property type="protein sequence ID" value="KAK0182311.1"/>
    <property type="molecule type" value="Genomic_DNA"/>
</dbReference>
<evidence type="ECO:0000313" key="3">
    <source>
        <dbReference type="Proteomes" id="UP001168972"/>
    </source>
</evidence>
<comment type="caution">
    <text evidence="2">The sequence shown here is derived from an EMBL/GenBank/DDBJ whole genome shotgun (WGS) entry which is preliminary data.</text>
</comment>
<evidence type="ECO:0000313" key="2">
    <source>
        <dbReference type="EMBL" id="KAK0182311.1"/>
    </source>
</evidence>
<feature type="chain" id="PRO_5041322152" evidence="1">
    <location>
        <begin position="26"/>
        <end position="124"/>
    </location>
</feature>
<evidence type="ECO:0000256" key="1">
    <source>
        <dbReference type="SAM" id="SignalP"/>
    </source>
</evidence>